<proteinExistence type="predicted"/>
<dbReference type="EMBL" id="CR382132">
    <property type="protein sequence ID" value="CAR65206.1"/>
    <property type="molecule type" value="Genomic_DNA"/>
</dbReference>
<reference evidence="1 2" key="1">
    <citation type="journal article" date="2004" name="Nature">
        <title>Genome evolution in yeasts.</title>
        <authorList>
            <consortium name="Genolevures"/>
            <person name="Dujon B."/>
            <person name="Sherman D."/>
            <person name="Fischer G."/>
            <person name="Durrens P."/>
            <person name="Casaregola S."/>
            <person name="Lafontaine I."/>
            <person name="de Montigny J."/>
            <person name="Marck C."/>
            <person name="Neuveglise C."/>
            <person name="Talla E."/>
            <person name="Goffard N."/>
            <person name="Frangeul L."/>
            <person name="Aigle M."/>
            <person name="Anthouard V."/>
            <person name="Babour A."/>
            <person name="Barbe V."/>
            <person name="Barnay S."/>
            <person name="Blanchin S."/>
            <person name="Beckerich J.M."/>
            <person name="Beyne E."/>
            <person name="Bleykasten C."/>
            <person name="Boisrame A."/>
            <person name="Boyer J."/>
            <person name="Cattolico L."/>
            <person name="Confanioleri F."/>
            <person name="de Daruvar A."/>
            <person name="Despons L."/>
            <person name="Fabre E."/>
            <person name="Fairhead C."/>
            <person name="Ferry-Dumazet H."/>
            <person name="Groppi A."/>
            <person name="Hantraye F."/>
            <person name="Hennequin C."/>
            <person name="Jauniaux N."/>
            <person name="Joyet P."/>
            <person name="Kachouri R."/>
            <person name="Kerrest A."/>
            <person name="Koszul R."/>
            <person name="Lemaire M."/>
            <person name="Lesur I."/>
            <person name="Ma L."/>
            <person name="Muller H."/>
            <person name="Nicaud J.M."/>
            <person name="Nikolski M."/>
            <person name="Oztas S."/>
            <person name="Ozier-Kalogeropoulos O."/>
            <person name="Pellenz S."/>
            <person name="Potier S."/>
            <person name="Richard G.F."/>
            <person name="Straub M.L."/>
            <person name="Suleau A."/>
            <person name="Swennene D."/>
            <person name="Tekaia F."/>
            <person name="Wesolowski-Louvel M."/>
            <person name="Westhof E."/>
            <person name="Wirth B."/>
            <person name="Zeniou-Meyer M."/>
            <person name="Zivanovic I."/>
            <person name="Bolotin-Fukuhara M."/>
            <person name="Thierry A."/>
            <person name="Bouchier C."/>
            <person name="Caudron B."/>
            <person name="Scarpelli C."/>
            <person name="Gaillardin C."/>
            <person name="Weissenbach J."/>
            <person name="Wincker P."/>
            <person name="Souciet J.L."/>
        </authorList>
    </citation>
    <scope>NUCLEOTIDE SEQUENCE [LARGE SCALE GENOMIC DNA]</scope>
    <source>
        <strain evidence="2">CLIB 122 / E 150</strain>
    </source>
</reference>
<dbReference type="HOGENOM" id="CLU_1972177_0_0_1"/>
<name>B5RSM0_YARLI</name>
<accession>B5RSM0</accession>
<dbReference type="InParanoid" id="B5RSM0"/>
<keyword evidence="2" id="KW-1185">Reference proteome</keyword>
<dbReference type="VEuPathDB" id="FungiDB:YALI0_F21494g"/>
<gene>
    <name evidence="1" type="ORF">YALI0_F21494g</name>
</gene>
<protein>
    <submittedName>
        <fullName evidence="1">YALI0F21494p</fullName>
    </submittedName>
</protein>
<dbReference type="Proteomes" id="UP000001300">
    <property type="component" value="Chromosome F"/>
</dbReference>
<evidence type="ECO:0000313" key="1">
    <source>
        <dbReference type="EMBL" id="CAR65206.1"/>
    </source>
</evidence>
<dbReference type="AlphaFoldDB" id="B5RSM0"/>
<sequence length="127" mass="14531">MCPIQLRPDKFRNQLRAQVVGLHTDGEQTQRKAAHCVLYVSATGFIEKITCMKNETRKIISIHQTRSLWARSRIGTYCSYKKYPDRRRSTALGCTALDCMGVGLACLLRPIVQEPDIKIDRNSYPRC</sequence>
<organism evidence="1 2">
    <name type="scientific">Yarrowia lipolytica (strain CLIB 122 / E 150)</name>
    <name type="common">Yeast</name>
    <name type="synonym">Candida lipolytica</name>
    <dbReference type="NCBI Taxonomy" id="284591"/>
    <lineage>
        <taxon>Eukaryota</taxon>
        <taxon>Fungi</taxon>
        <taxon>Dikarya</taxon>
        <taxon>Ascomycota</taxon>
        <taxon>Saccharomycotina</taxon>
        <taxon>Dipodascomycetes</taxon>
        <taxon>Dipodascales</taxon>
        <taxon>Dipodascales incertae sedis</taxon>
        <taxon>Yarrowia</taxon>
    </lineage>
</organism>
<evidence type="ECO:0000313" key="2">
    <source>
        <dbReference type="Proteomes" id="UP000001300"/>
    </source>
</evidence>